<dbReference type="InterPro" id="IPR027417">
    <property type="entry name" value="P-loop_NTPase"/>
</dbReference>
<dbReference type="OrthoDB" id="267323at2759"/>
<evidence type="ECO:0000313" key="4">
    <source>
        <dbReference type="EMBL" id="RUP45003.1"/>
    </source>
</evidence>
<dbReference type="SUPFAM" id="SSF52540">
    <property type="entry name" value="P-loop containing nucleoside triphosphate hydrolases"/>
    <property type="match status" value="1"/>
</dbReference>
<dbReference type="Gene3D" id="3.40.50.300">
    <property type="entry name" value="P-loop containing nucleotide triphosphate hydrolases"/>
    <property type="match status" value="1"/>
</dbReference>
<evidence type="ECO:0000256" key="2">
    <source>
        <dbReference type="ARBA" id="ARBA00022840"/>
    </source>
</evidence>
<dbReference type="GO" id="GO:0005524">
    <property type="term" value="F:ATP binding"/>
    <property type="evidence" value="ECO:0007669"/>
    <property type="project" value="UniProtKB-KW"/>
</dbReference>
<dbReference type="GO" id="GO:0006003">
    <property type="term" value="P:fructose 2,6-bisphosphate metabolic process"/>
    <property type="evidence" value="ECO:0007669"/>
    <property type="project" value="InterPro"/>
</dbReference>
<dbReference type="AlphaFoldDB" id="A0A433D2K4"/>
<dbReference type="InterPro" id="IPR003094">
    <property type="entry name" value="6Pfruct_kin"/>
</dbReference>
<keyword evidence="1" id="KW-0547">Nucleotide-binding</keyword>
<keyword evidence="4" id="KW-0418">Kinase</keyword>
<dbReference type="PANTHER" id="PTHR10606:SF39">
    <property type="entry name" value="6-PHOSPHOFRUCTO-2-KINASE_FRUCTOSE-2,6-BISPHOSPHATASE YLR345W-RELATED"/>
    <property type="match status" value="1"/>
</dbReference>
<feature type="domain" description="6-phosphofructo-2-kinase" evidence="3">
    <location>
        <begin position="96"/>
        <end position="159"/>
    </location>
</feature>
<gene>
    <name evidence="4" type="ORF">BC936DRAFT_148739</name>
</gene>
<comment type="caution">
    <text evidence="4">The sequence shown here is derived from an EMBL/GenBank/DDBJ whole genome shotgun (WGS) entry which is preliminary data.</text>
</comment>
<dbReference type="Proteomes" id="UP000268093">
    <property type="component" value="Unassembled WGS sequence"/>
</dbReference>
<evidence type="ECO:0000259" key="3">
    <source>
        <dbReference type="Pfam" id="PF01591"/>
    </source>
</evidence>
<dbReference type="Pfam" id="PF01591">
    <property type="entry name" value="6PF2K"/>
    <property type="match status" value="1"/>
</dbReference>
<dbReference type="GO" id="GO:0006000">
    <property type="term" value="P:fructose metabolic process"/>
    <property type="evidence" value="ECO:0007669"/>
    <property type="project" value="InterPro"/>
</dbReference>
<reference evidence="4 5" key="1">
    <citation type="journal article" date="2018" name="New Phytol.">
        <title>Phylogenomics of Endogonaceae and evolution of mycorrhizas within Mucoromycota.</title>
        <authorList>
            <person name="Chang Y."/>
            <person name="Desiro A."/>
            <person name="Na H."/>
            <person name="Sandor L."/>
            <person name="Lipzen A."/>
            <person name="Clum A."/>
            <person name="Barry K."/>
            <person name="Grigoriev I.V."/>
            <person name="Martin F.M."/>
            <person name="Stajich J.E."/>
            <person name="Smith M.E."/>
            <person name="Bonito G."/>
            <person name="Spatafora J.W."/>
        </authorList>
    </citation>
    <scope>NUCLEOTIDE SEQUENCE [LARGE SCALE GENOMIC DNA]</scope>
    <source>
        <strain evidence="4 5">GMNB39</strain>
    </source>
</reference>
<keyword evidence="4" id="KW-0808">Transferase</keyword>
<evidence type="ECO:0000256" key="1">
    <source>
        <dbReference type="ARBA" id="ARBA00022741"/>
    </source>
</evidence>
<organism evidence="4 5">
    <name type="scientific">Jimgerdemannia flammicorona</name>
    <dbReference type="NCBI Taxonomy" id="994334"/>
    <lineage>
        <taxon>Eukaryota</taxon>
        <taxon>Fungi</taxon>
        <taxon>Fungi incertae sedis</taxon>
        <taxon>Mucoromycota</taxon>
        <taxon>Mucoromycotina</taxon>
        <taxon>Endogonomycetes</taxon>
        <taxon>Endogonales</taxon>
        <taxon>Endogonaceae</taxon>
        <taxon>Jimgerdemannia</taxon>
    </lineage>
</organism>
<keyword evidence="5" id="KW-1185">Reference proteome</keyword>
<dbReference type="GO" id="GO:0005829">
    <property type="term" value="C:cytosol"/>
    <property type="evidence" value="ECO:0007669"/>
    <property type="project" value="TreeGrafter"/>
</dbReference>
<name>A0A433D2K4_9FUNG</name>
<protein>
    <submittedName>
        <fullName evidence="4">6-phosphofructo-2-kinase-domain-containing protein</fullName>
    </submittedName>
</protein>
<evidence type="ECO:0000313" key="5">
    <source>
        <dbReference type="Proteomes" id="UP000268093"/>
    </source>
</evidence>
<dbReference type="GO" id="GO:0004331">
    <property type="term" value="F:fructose-2,6-bisphosphate 2-phosphatase activity"/>
    <property type="evidence" value="ECO:0007669"/>
    <property type="project" value="TreeGrafter"/>
</dbReference>
<dbReference type="PANTHER" id="PTHR10606">
    <property type="entry name" value="6-PHOSPHOFRUCTO-2-KINASE/FRUCTOSE-2,6-BISPHOSPHATASE"/>
    <property type="match status" value="1"/>
</dbReference>
<dbReference type="EMBL" id="RBNI01007953">
    <property type="protein sequence ID" value="RUP45003.1"/>
    <property type="molecule type" value="Genomic_DNA"/>
</dbReference>
<keyword evidence="2" id="KW-0067">ATP-binding</keyword>
<proteinExistence type="predicted"/>
<sequence>MDHISSILQVRLFHAQTKGVQRGNYRRWNTATCTRPPSVRRLPRSACATWTDSRTAAARLASTTQAIPLKSNQYVTRAKLLRSTYGVSRCRRRTIDPEEAVKDFKDCIDAHEPYYETITDLKLSFVKMVNVGEQIVVNNVNEYLQSRIVYYLMNLHINPCTIYFAQNGEFLNQRLYMADADLSEEGHRYAENLKNFLLSYREKKQAANSEEKPRQLTVGLGHLDSEVVILRGQHD</sequence>
<dbReference type="GO" id="GO:0003873">
    <property type="term" value="F:6-phosphofructo-2-kinase activity"/>
    <property type="evidence" value="ECO:0007669"/>
    <property type="project" value="InterPro"/>
</dbReference>
<dbReference type="InterPro" id="IPR013079">
    <property type="entry name" value="6Phosfructo_kin"/>
</dbReference>
<accession>A0A433D2K4</accession>